<evidence type="ECO:0000313" key="3">
    <source>
        <dbReference type="Proteomes" id="UP001596434"/>
    </source>
</evidence>
<sequence length="65" mass="7601">MPEIEIQFRSEAEYRRLRAIRDKYGVQWRGMLGAKRLEAESSDSRSHRTIPIANVGSRNRTVPTR</sequence>
<feature type="compositionally biased region" description="Polar residues" evidence="1">
    <location>
        <begin position="56"/>
        <end position="65"/>
    </location>
</feature>
<protein>
    <recommendedName>
        <fullName evidence="4">Transposase</fullName>
    </recommendedName>
</protein>
<dbReference type="RefSeq" id="WP_379707308.1">
    <property type="nucleotide sequence ID" value="NZ_JBHTAT010000008.1"/>
</dbReference>
<proteinExistence type="predicted"/>
<gene>
    <name evidence="2" type="ORF">ACFQKE_19925</name>
</gene>
<name>A0ABD6A584_9EURY</name>
<evidence type="ECO:0000256" key="1">
    <source>
        <dbReference type="SAM" id="MobiDB-lite"/>
    </source>
</evidence>
<organism evidence="2 3">
    <name type="scientific">Haloplanus litoreus</name>
    <dbReference type="NCBI Taxonomy" id="767515"/>
    <lineage>
        <taxon>Archaea</taxon>
        <taxon>Methanobacteriati</taxon>
        <taxon>Methanobacteriota</taxon>
        <taxon>Stenosarchaea group</taxon>
        <taxon>Halobacteria</taxon>
        <taxon>Halobacteriales</taxon>
        <taxon>Haloferacaceae</taxon>
        <taxon>Haloplanus</taxon>
    </lineage>
</organism>
<dbReference type="AlphaFoldDB" id="A0ABD6A584"/>
<keyword evidence="3" id="KW-1185">Reference proteome</keyword>
<reference evidence="2 3" key="1">
    <citation type="journal article" date="2019" name="Int. J. Syst. Evol. Microbiol.">
        <title>The Global Catalogue of Microorganisms (GCM) 10K type strain sequencing project: providing services to taxonomists for standard genome sequencing and annotation.</title>
        <authorList>
            <consortium name="The Broad Institute Genomics Platform"/>
            <consortium name="The Broad Institute Genome Sequencing Center for Infectious Disease"/>
            <person name="Wu L."/>
            <person name="Ma J."/>
        </authorList>
    </citation>
    <scope>NUCLEOTIDE SEQUENCE [LARGE SCALE GENOMIC DNA]</scope>
    <source>
        <strain evidence="2 3">GX21</strain>
    </source>
</reference>
<evidence type="ECO:0000313" key="2">
    <source>
        <dbReference type="EMBL" id="MFC7257523.1"/>
    </source>
</evidence>
<evidence type="ECO:0008006" key="4">
    <source>
        <dbReference type="Google" id="ProtNLM"/>
    </source>
</evidence>
<dbReference type="EMBL" id="JBHTAT010000008">
    <property type="protein sequence ID" value="MFC7257523.1"/>
    <property type="molecule type" value="Genomic_DNA"/>
</dbReference>
<accession>A0ABD6A584</accession>
<dbReference type="Proteomes" id="UP001596434">
    <property type="component" value="Unassembled WGS sequence"/>
</dbReference>
<comment type="caution">
    <text evidence="2">The sequence shown here is derived from an EMBL/GenBank/DDBJ whole genome shotgun (WGS) entry which is preliminary data.</text>
</comment>
<feature type="region of interest" description="Disordered" evidence="1">
    <location>
        <begin position="39"/>
        <end position="65"/>
    </location>
</feature>